<dbReference type="Proteomes" id="UP000779507">
    <property type="component" value="Unassembled WGS sequence"/>
</dbReference>
<organism evidence="1 2">
    <name type="scientific">Hymenobacter caeli</name>
    <dbReference type="NCBI Taxonomy" id="2735894"/>
    <lineage>
        <taxon>Bacteria</taxon>
        <taxon>Pseudomonadati</taxon>
        <taxon>Bacteroidota</taxon>
        <taxon>Cytophagia</taxon>
        <taxon>Cytophagales</taxon>
        <taxon>Hymenobacteraceae</taxon>
        <taxon>Hymenobacter</taxon>
    </lineage>
</organism>
<comment type="caution">
    <text evidence="1">The sequence shown here is derived from an EMBL/GenBank/DDBJ whole genome shotgun (WGS) entry which is preliminary data.</text>
</comment>
<proteinExistence type="predicted"/>
<reference evidence="1 2" key="1">
    <citation type="submission" date="2020-05" db="EMBL/GenBank/DDBJ databases">
        <title>Genomic Encyclopedia of Type Strains, Phase IV (KMG-V): Genome sequencing to study the core and pangenomes of soil and plant-associated prokaryotes.</title>
        <authorList>
            <person name="Whitman W."/>
        </authorList>
    </citation>
    <scope>NUCLEOTIDE SEQUENCE [LARGE SCALE GENOMIC DNA]</scope>
    <source>
        <strain evidence="1 2">9A</strain>
    </source>
</reference>
<keyword evidence="2" id="KW-1185">Reference proteome</keyword>
<dbReference type="RefSeq" id="WP_173810120.1">
    <property type="nucleotide sequence ID" value="NZ_JABSNP010000009.1"/>
</dbReference>
<evidence type="ECO:0000313" key="2">
    <source>
        <dbReference type="Proteomes" id="UP000779507"/>
    </source>
</evidence>
<dbReference type="EMBL" id="JABSNP010000009">
    <property type="protein sequence ID" value="NRT19394.1"/>
    <property type="molecule type" value="Genomic_DNA"/>
</dbReference>
<name>A0ABX2FQK5_9BACT</name>
<evidence type="ECO:0000313" key="1">
    <source>
        <dbReference type="EMBL" id="NRT19394.1"/>
    </source>
</evidence>
<accession>A0ABX2FQK5</accession>
<gene>
    <name evidence="1" type="ORF">HNP98_002223</name>
</gene>
<sequence length="84" mass="9187">MSKFSKKYPHLTYWTESQGCIELGADEHSASLLRILDAGGTCFEDDEATEIDAALAAGETFLVDEFADRLGLVLNPKTGEFDDV</sequence>
<protein>
    <submittedName>
        <fullName evidence="1">Uncharacterized protein</fullName>
    </submittedName>
</protein>